<accession>A0A494VR65</accession>
<dbReference type="AlphaFoldDB" id="A0A494VR65"/>
<dbReference type="RefSeq" id="WP_119410536.1">
    <property type="nucleotide sequence ID" value="NZ_CP032869.1"/>
</dbReference>
<feature type="compositionally biased region" description="Basic and acidic residues" evidence="1">
    <location>
        <begin position="107"/>
        <end position="117"/>
    </location>
</feature>
<feature type="compositionally biased region" description="Polar residues" evidence="1">
    <location>
        <begin position="97"/>
        <end position="106"/>
    </location>
</feature>
<dbReference type="EMBL" id="CP032869">
    <property type="protein sequence ID" value="AYL96949.1"/>
    <property type="molecule type" value="Genomic_DNA"/>
</dbReference>
<dbReference type="Proteomes" id="UP000270046">
    <property type="component" value="Chromosome"/>
</dbReference>
<keyword evidence="4" id="KW-1185">Reference proteome</keyword>
<sequence>MKSFDLQPQSIIEFTLVILMFSFIILLFKNRSNSGKGISDRLIQFTCISLVIPCIIILGMENILKGDTIATLLGGICGYVLSALSKGKNDDKDATKGKSNIGTASKSPDKNKNEGKIENTPTP</sequence>
<reference evidence="3 4" key="1">
    <citation type="submission" date="2018-10" db="EMBL/GenBank/DDBJ databases">
        <title>Genome sequencing of Mucilaginibacter sp. HYN0043.</title>
        <authorList>
            <person name="Kim M."/>
            <person name="Yi H."/>
        </authorList>
    </citation>
    <scope>NUCLEOTIDE SEQUENCE [LARGE SCALE GENOMIC DNA]</scope>
    <source>
        <strain evidence="3 4">HYN0043</strain>
    </source>
</reference>
<feature type="transmembrane region" description="Helical" evidence="2">
    <location>
        <begin position="66"/>
        <end position="84"/>
    </location>
</feature>
<evidence type="ECO:0000313" key="4">
    <source>
        <dbReference type="Proteomes" id="UP000270046"/>
    </source>
</evidence>
<evidence type="ECO:0000256" key="2">
    <source>
        <dbReference type="SAM" id="Phobius"/>
    </source>
</evidence>
<name>A0A494VR65_9SPHI</name>
<feature type="transmembrane region" description="Helical" evidence="2">
    <location>
        <begin position="12"/>
        <end position="30"/>
    </location>
</feature>
<feature type="region of interest" description="Disordered" evidence="1">
    <location>
        <begin position="86"/>
        <end position="123"/>
    </location>
</feature>
<keyword evidence="2" id="KW-0472">Membrane</keyword>
<feature type="transmembrane region" description="Helical" evidence="2">
    <location>
        <begin position="42"/>
        <end position="60"/>
    </location>
</feature>
<dbReference type="KEGG" id="muh:HYN43_017265"/>
<evidence type="ECO:0000313" key="3">
    <source>
        <dbReference type="EMBL" id="AYL96949.1"/>
    </source>
</evidence>
<keyword evidence="2" id="KW-1133">Transmembrane helix</keyword>
<proteinExistence type="predicted"/>
<feature type="compositionally biased region" description="Basic and acidic residues" evidence="1">
    <location>
        <begin position="87"/>
        <end position="96"/>
    </location>
</feature>
<evidence type="ECO:0000256" key="1">
    <source>
        <dbReference type="SAM" id="MobiDB-lite"/>
    </source>
</evidence>
<protein>
    <submittedName>
        <fullName evidence="3">Uncharacterized protein</fullName>
    </submittedName>
</protein>
<organism evidence="3 4">
    <name type="scientific">Mucilaginibacter celer</name>
    <dbReference type="NCBI Taxonomy" id="2305508"/>
    <lineage>
        <taxon>Bacteria</taxon>
        <taxon>Pseudomonadati</taxon>
        <taxon>Bacteroidota</taxon>
        <taxon>Sphingobacteriia</taxon>
        <taxon>Sphingobacteriales</taxon>
        <taxon>Sphingobacteriaceae</taxon>
        <taxon>Mucilaginibacter</taxon>
    </lineage>
</organism>
<gene>
    <name evidence="3" type="ORF">HYN43_017265</name>
</gene>
<keyword evidence="2" id="KW-0812">Transmembrane</keyword>